<evidence type="ECO:0000313" key="7">
    <source>
        <dbReference type="EMBL" id="KAL1508360.1"/>
    </source>
</evidence>
<evidence type="ECO:0000256" key="1">
    <source>
        <dbReference type="ARBA" id="ARBA00004123"/>
    </source>
</evidence>
<evidence type="ECO:0000313" key="8">
    <source>
        <dbReference type="Proteomes" id="UP001515480"/>
    </source>
</evidence>
<proteinExistence type="predicted"/>
<dbReference type="Proteomes" id="UP001515480">
    <property type="component" value="Unassembled WGS sequence"/>
</dbReference>
<comment type="subcellular location">
    <subcellularLocation>
        <location evidence="1">Nucleus</location>
    </subcellularLocation>
</comment>
<sequence>MEGLLQAKGAALVGKLKKLADELAEHEQSEFSDRDFLAACTEALSSQKLLRHRDPDVRLLTACCLADLLRIYAPETPFDDGRLKDVFELFVAQLRGVEDIASPSFSRFAYLLERLAVVQAFVLILELNCDDLICQLFETLFMSISTDHELRSEQYMSDILTTVLEDLDVIPQAVLDTVLENLVEPRRTERRAAHQLARKVVQRCSSVLAKPIQEFLASCLPSSSAARPESELRDDWPHLVCEITSIDIEMVTYLLPQLQDLLVMEEEHIRVQCTELLGKLFAMTEVNVARQFPQLFHGSGFLSKFIDASPAVRVTAIEHGAMLVSTQPALAGDLLAALKERICDPDDKVRATVVKLICSACVERIGVFGALLPELRHRISDKKPTVQRVARAEAASLYRKHVAIHLTGSLTDDVEVPLEIEWVPRALLQIFGADTARRDFESRAEVEQLLQVKLLPAEETKRLHAVCVLHQSLEGPQRTALKVLLRCKRTSQRHIARWLELQRATKEHKADNKLKEELAQVVNVLCADHPDPAAAKEVWEQLGLCKDQNVTRYLLVVATPTSSYDELVKAQDELRRRMSTRLQPAQLQLLQSIAARPAMSGLLWRSAVESILRVVASDVCEEHRSQALLALLLDCVSVVPELVSSTGGAKALADAIDAAHRGGSARSEVFCQLLRVVHAVSPQLEDASAGLRKPIVALLCQVCCAKEEKLGKLAAQCLSTCVLVPAVRQRTLETLLSKLLPLIQGRERPAQHCALAVLGVLAKRTPDALGDEWEPALEDLRELVMTTKPDTADKALVLARCKSQQMAITVLANDILGSFGTAEASPDDEDASGQAVVCERGKALVQLLLAILESGGHTGAASAAKDEQRAQLRLSAARGLLKLARIAPLKADAVLGPLGWHRLALCMQDEEPLVRIGVARKLHAEHMRHFRHDKRTTKLGAPAHFLASRRMGLPPHYLTMLALAAVDPERAHVTEAKAMLTQLVRLWHGTAAQHKKPHLLPELQLPWLLHVLGHHPDFEEDLNEARAGEAHAGFLATTQRCIDFYLSAVLSDGYCEYEMLRNLVGIVKRAVDRVSPNGIEVRVAADVARALLVTRSKDRKWSSNPSPPLSLPALLFFKVDERRLHADVDLLPRNFEILDGLAKSKDAREVKRKTSEAGASPNVKRLKAKTPTSKGLKTLPSPRPSSGGNSSLERHGKRPQGTPQLLGFNSLDADDEEKDDEEEESIPDGAGASEDEGRVDHLSEEVKIQQQREEREARMQKRAYRESTNTANFPERKEDQTNTRRRHSTDSPASTKSPAPKRSAASTERMSPSKVRESGLDENQSLQTSKANLPNSSDISPLRGTKRKLGRLRAKA</sequence>
<dbReference type="EMBL" id="JBGBPQ010000016">
    <property type="protein sequence ID" value="KAL1508360.1"/>
    <property type="molecule type" value="Genomic_DNA"/>
</dbReference>
<feature type="compositionally biased region" description="Basic and acidic residues" evidence="6">
    <location>
        <begin position="1146"/>
        <end position="1155"/>
    </location>
</feature>
<evidence type="ECO:0000256" key="5">
    <source>
        <dbReference type="ARBA" id="ARBA00023306"/>
    </source>
</evidence>
<evidence type="ECO:0000256" key="3">
    <source>
        <dbReference type="ARBA" id="ARBA00022776"/>
    </source>
</evidence>
<accession>A0AB34IWM3</accession>
<dbReference type="PANTHER" id="PTHR12663">
    <property type="entry name" value="ANDROGEN INDUCED INHIBITOR OF PROLIFERATION AS3 / PDS5-RELATED"/>
    <property type="match status" value="1"/>
</dbReference>
<feature type="compositionally biased region" description="Basic residues" evidence="6">
    <location>
        <begin position="1344"/>
        <end position="1356"/>
    </location>
</feature>
<comment type="caution">
    <text evidence="7">The sequence shown here is derived from an EMBL/GenBank/DDBJ whole genome shotgun (WGS) entry which is preliminary data.</text>
</comment>
<dbReference type="GO" id="GO:0051301">
    <property type="term" value="P:cell division"/>
    <property type="evidence" value="ECO:0007669"/>
    <property type="project" value="UniProtKB-KW"/>
</dbReference>
<gene>
    <name evidence="7" type="ORF">AB1Y20_004470</name>
</gene>
<dbReference type="Gene3D" id="1.25.10.10">
    <property type="entry name" value="Leucine-rich Repeat Variant"/>
    <property type="match status" value="1"/>
</dbReference>
<keyword evidence="4" id="KW-0539">Nucleus</keyword>
<evidence type="ECO:0000256" key="6">
    <source>
        <dbReference type="SAM" id="MobiDB-lite"/>
    </source>
</evidence>
<feature type="compositionally biased region" description="Polar residues" evidence="6">
    <location>
        <begin position="1321"/>
        <end position="1339"/>
    </location>
</feature>
<keyword evidence="5" id="KW-0131">Cell cycle</keyword>
<evidence type="ECO:0000256" key="2">
    <source>
        <dbReference type="ARBA" id="ARBA00022618"/>
    </source>
</evidence>
<feature type="compositionally biased region" description="Basic and acidic residues" evidence="6">
    <location>
        <begin position="1235"/>
        <end position="1265"/>
    </location>
</feature>
<organism evidence="7 8">
    <name type="scientific">Prymnesium parvum</name>
    <name type="common">Toxic golden alga</name>
    <dbReference type="NCBI Taxonomy" id="97485"/>
    <lineage>
        <taxon>Eukaryota</taxon>
        <taxon>Haptista</taxon>
        <taxon>Haptophyta</taxon>
        <taxon>Prymnesiophyceae</taxon>
        <taxon>Prymnesiales</taxon>
        <taxon>Prymnesiaceae</taxon>
        <taxon>Prymnesium</taxon>
    </lineage>
</organism>
<protein>
    <recommendedName>
        <fullName evidence="9">Sister chromatid cohesion protein</fullName>
    </recommendedName>
</protein>
<reference evidence="7 8" key="1">
    <citation type="journal article" date="2024" name="Science">
        <title>Giant polyketide synthase enzymes in the biosynthesis of giant marine polyether toxins.</title>
        <authorList>
            <person name="Fallon T.R."/>
            <person name="Shende V.V."/>
            <person name="Wierzbicki I.H."/>
            <person name="Pendleton A.L."/>
            <person name="Watervoot N.F."/>
            <person name="Auber R.P."/>
            <person name="Gonzalez D.J."/>
            <person name="Wisecaver J.H."/>
            <person name="Moore B.S."/>
        </authorList>
    </citation>
    <scope>NUCLEOTIDE SEQUENCE [LARGE SCALE GENOMIC DNA]</scope>
    <source>
        <strain evidence="7 8">12B1</strain>
    </source>
</reference>
<dbReference type="InterPro" id="IPR016024">
    <property type="entry name" value="ARM-type_fold"/>
</dbReference>
<dbReference type="InterPro" id="IPR039776">
    <property type="entry name" value="Pds5"/>
</dbReference>
<dbReference type="GO" id="GO:0000785">
    <property type="term" value="C:chromatin"/>
    <property type="evidence" value="ECO:0007669"/>
    <property type="project" value="TreeGrafter"/>
</dbReference>
<feature type="compositionally biased region" description="Acidic residues" evidence="6">
    <location>
        <begin position="1212"/>
        <end position="1226"/>
    </location>
</feature>
<feature type="region of interest" description="Disordered" evidence="6">
    <location>
        <begin position="1146"/>
        <end position="1356"/>
    </location>
</feature>
<dbReference type="Pfam" id="PF20168">
    <property type="entry name" value="PDS5"/>
    <property type="match status" value="1"/>
</dbReference>
<name>A0AB34IWM3_PRYPA</name>
<dbReference type="InterPro" id="IPR011989">
    <property type="entry name" value="ARM-like"/>
</dbReference>
<keyword evidence="3" id="KW-0498">Mitosis</keyword>
<keyword evidence="2" id="KW-0132">Cell division</keyword>
<evidence type="ECO:0000256" key="4">
    <source>
        <dbReference type="ARBA" id="ARBA00023242"/>
    </source>
</evidence>
<evidence type="ECO:0008006" key="9">
    <source>
        <dbReference type="Google" id="ProtNLM"/>
    </source>
</evidence>
<dbReference type="GO" id="GO:0005634">
    <property type="term" value="C:nucleus"/>
    <property type="evidence" value="ECO:0007669"/>
    <property type="project" value="UniProtKB-SubCell"/>
</dbReference>
<dbReference type="GO" id="GO:0006281">
    <property type="term" value="P:DNA repair"/>
    <property type="evidence" value="ECO:0007669"/>
    <property type="project" value="TreeGrafter"/>
</dbReference>
<dbReference type="CDD" id="cd19953">
    <property type="entry name" value="PDS5"/>
    <property type="match status" value="1"/>
</dbReference>
<dbReference type="SUPFAM" id="SSF48371">
    <property type="entry name" value="ARM repeat"/>
    <property type="match status" value="1"/>
</dbReference>
<dbReference type="GO" id="GO:0007064">
    <property type="term" value="P:mitotic sister chromatid cohesion"/>
    <property type="evidence" value="ECO:0007669"/>
    <property type="project" value="InterPro"/>
</dbReference>
<dbReference type="PANTHER" id="PTHR12663:SF0">
    <property type="entry name" value="PRECOCIOUS DISSOCIATION OF SISTERS 5, ISOFORM A"/>
    <property type="match status" value="1"/>
</dbReference>
<keyword evidence="8" id="KW-1185">Reference proteome</keyword>